<gene>
    <name evidence="1" type="primary">8</name>
    <name evidence="1" type="ORF">PBI_ONEUP_8</name>
</gene>
<reference evidence="2" key="1">
    <citation type="submission" date="2016-03" db="EMBL/GenBank/DDBJ databases">
        <authorList>
            <person name="Ploux O."/>
        </authorList>
    </citation>
    <scope>NUCLEOTIDE SEQUENCE [LARGE SCALE GENOMIC DNA]</scope>
</reference>
<dbReference type="EMBL" id="KU998245">
    <property type="protein sequence ID" value="ANA86351.1"/>
    <property type="molecule type" value="Genomic_DNA"/>
</dbReference>
<dbReference type="KEGG" id="vg:28800470"/>
<dbReference type="Proteomes" id="UP000204609">
    <property type="component" value="Segment"/>
</dbReference>
<proteinExistence type="predicted"/>
<organism evidence="1 2">
    <name type="scientific">Gordonia phage OneUp</name>
    <dbReference type="NCBI Taxonomy" id="1838074"/>
    <lineage>
        <taxon>Viruses</taxon>
        <taxon>Duplodnaviria</taxon>
        <taxon>Heunggongvirae</taxon>
        <taxon>Uroviricota</taxon>
        <taxon>Caudoviricetes</taxon>
        <taxon>Oneupvirus</taxon>
        <taxon>Oneupvirus oneup</taxon>
    </lineage>
</organism>
<sequence>MSDVELYPMYEGTTVDGDVIVSFTPRARDVKSDETSYRPIHVVPFDDPGNPHVASEDCFCIPRLVMETTEKAVYWVYRHGGAKERTGPLGIRSVG</sequence>
<dbReference type="GeneID" id="28800470"/>
<evidence type="ECO:0000313" key="1">
    <source>
        <dbReference type="EMBL" id="ANA86351.1"/>
    </source>
</evidence>
<protein>
    <submittedName>
        <fullName evidence="1">Uncharacterized protein</fullName>
    </submittedName>
</protein>
<name>A0A160DER5_9CAUD</name>
<accession>A0A160DER5</accession>
<dbReference type="RefSeq" id="YP_009274433.1">
    <property type="nucleotide sequence ID" value="NC_030917.1"/>
</dbReference>
<keyword evidence="2" id="KW-1185">Reference proteome</keyword>
<dbReference type="OrthoDB" id="28505at10239"/>
<evidence type="ECO:0000313" key="2">
    <source>
        <dbReference type="Proteomes" id="UP000204609"/>
    </source>
</evidence>